<feature type="transmembrane region" description="Helical" evidence="6">
    <location>
        <begin position="184"/>
        <end position="206"/>
    </location>
</feature>
<feature type="transmembrane region" description="Helical" evidence="6">
    <location>
        <begin position="111"/>
        <end position="131"/>
    </location>
</feature>
<keyword evidence="8" id="KW-1185">Reference proteome</keyword>
<feature type="transmembrane region" description="Helical" evidence="6">
    <location>
        <begin position="12"/>
        <end position="40"/>
    </location>
</feature>
<dbReference type="EMBL" id="SMAF01000007">
    <property type="protein sequence ID" value="TCS98878.1"/>
    <property type="molecule type" value="Genomic_DNA"/>
</dbReference>
<organism evidence="7 8">
    <name type="scientific">Pseudofulvimonas gallinarii</name>
    <dbReference type="NCBI Taxonomy" id="634155"/>
    <lineage>
        <taxon>Bacteria</taxon>
        <taxon>Pseudomonadati</taxon>
        <taxon>Pseudomonadota</taxon>
        <taxon>Gammaproteobacteria</taxon>
        <taxon>Lysobacterales</taxon>
        <taxon>Rhodanobacteraceae</taxon>
        <taxon>Pseudofulvimonas</taxon>
    </lineage>
</organism>
<feature type="transmembrane region" description="Helical" evidence="6">
    <location>
        <begin position="82"/>
        <end position="105"/>
    </location>
</feature>
<reference evidence="7 8" key="1">
    <citation type="submission" date="2019-03" db="EMBL/GenBank/DDBJ databases">
        <title>Genomic Encyclopedia of Type Strains, Phase IV (KMG-IV): sequencing the most valuable type-strain genomes for metagenomic binning, comparative biology and taxonomic classification.</title>
        <authorList>
            <person name="Goeker M."/>
        </authorList>
    </citation>
    <scope>NUCLEOTIDE SEQUENCE [LARGE SCALE GENOMIC DNA]</scope>
    <source>
        <strain evidence="7 8">DSM 21944</strain>
    </source>
</reference>
<dbReference type="PANTHER" id="PTHR43483:SF3">
    <property type="entry name" value="MEMBRANE TRANSPORTER PROTEIN HI_0806-RELATED"/>
    <property type="match status" value="1"/>
</dbReference>
<evidence type="ECO:0000256" key="1">
    <source>
        <dbReference type="ARBA" id="ARBA00004141"/>
    </source>
</evidence>
<evidence type="ECO:0000256" key="6">
    <source>
        <dbReference type="RuleBase" id="RU363041"/>
    </source>
</evidence>
<feature type="transmembrane region" description="Helical" evidence="6">
    <location>
        <begin position="52"/>
        <end position="70"/>
    </location>
</feature>
<dbReference type="OrthoDB" id="457670at2"/>
<comment type="caution">
    <text evidence="7">The sequence shown here is derived from an EMBL/GenBank/DDBJ whole genome shotgun (WGS) entry which is preliminary data.</text>
</comment>
<evidence type="ECO:0000256" key="4">
    <source>
        <dbReference type="ARBA" id="ARBA00022989"/>
    </source>
</evidence>
<dbReference type="InterPro" id="IPR002781">
    <property type="entry name" value="TM_pro_TauE-like"/>
</dbReference>
<evidence type="ECO:0000256" key="3">
    <source>
        <dbReference type="ARBA" id="ARBA00022692"/>
    </source>
</evidence>
<keyword evidence="5 6" id="KW-0472">Membrane</keyword>
<name>A0A4R3LHA0_9GAMM</name>
<evidence type="ECO:0000313" key="7">
    <source>
        <dbReference type="EMBL" id="TCS98878.1"/>
    </source>
</evidence>
<feature type="transmembrane region" description="Helical" evidence="6">
    <location>
        <begin position="218"/>
        <end position="241"/>
    </location>
</feature>
<evidence type="ECO:0000256" key="5">
    <source>
        <dbReference type="ARBA" id="ARBA00023136"/>
    </source>
</evidence>
<sequence>MPYALSLFDITTFLALGAAAGFLAGLLGIGGGLIVVAALVWLLPAQGIPEPVLMQVALATALAGIVFTSMSSTRAHWRRGGIRWPLVAWLAPGLVLGGLAGAVLATWLPGWLLAAFVSVYCLLSAAQLAWGRSRPATTHVHDVGRALLAAAGLVIGAVSAVVGIGGGSMTVPLLVWRGVLPVQAVATSAACGVVIALASVTGYVFSPHEPSVALPPGTWGYVQLPAALTIAAASVLTAPLGARLAHHLPPQRLRQVFAVFLLVIAAMMAIAALR</sequence>
<protein>
    <recommendedName>
        <fullName evidence="6">Probable membrane transporter protein</fullName>
    </recommendedName>
</protein>
<dbReference type="RefSeq" id="WP_123521396.1">
    <property type="nucleotide sequence ID" value="NZ_JBHLWF010000032.1"/>
</dbReference>
<dbReference type="GO" id="GO:0005886">
    <property type="term" value="C:plasma membrane"/>
    <property type="evidence" value="ECO:0007669"/>
    <property type="project" value="UniProtKB-SubCell"/>
</dbReference>
<keyword evidence="6" id="KW-1003">Cell membrane</keyword>
<comment type="subcellular location">
    <subcellularLocation>
        <location evidence="6">Cell membrane</location>
        <topology evidence="6">Multi-pass membrane protein</topology>
    </subcellularLocation>
    <subcellularLocation>
        <location evidence="1">Membrane</location>
        <topology evidence="1">Multi-pass membrane protein</topology>
    </subcellularLocation>
</comment>
<dbReference type="PANTHER" id="PTHR43483">
    <property type="entry name" value="MEMBRANE TRANSPORTER PROTEIN HI_0806-RELATED"/>
    <property type="match status" value="1"/>
</dbReference>
<dbReference type="Proteomes" id="UP000294599">
    <property type="component" value="Unassembled WGS sequence"/>
</dbReference>
<evidence type="ECO:0000313" key="8">
    <source>
        <dbReference type="Proteomes" id="UP000294599"/>
    </source>
</evidence>
<keyword evidence="3 6" id="KW-0812">Transmembrane</keyword>
<comment type="similarity">
    <text evidence="2 6">Belongs to the 4-toluene sulfonate uptake permease (TSUP) (TC 2.A.102) family.</text>
</comment>
<keyword evidence="4 6" id="KW-1133">Transmembrane helix</keyword>
<dbReference type="AlphaFoldDB" id="A0A4R3LHA0"/>
<proteinExistence type="inferred from homology"/>
<gene>
    <name evidence="7" type="ORF">EDC25_10775</name>
</gene>
<feature type="transmembrane region" description="Helical" evidence="6">
    <location>
        <begin position="253"/>
        <end position="273"/>
    </location>
</feature>
<feature type="transmembrane region" description="Helical" evidence="6">
    <location>
        <begin position="143"/>
        <end position="164"/>
    </location>
</feature>
<dbReference type="Pfam" id="PF01925">
    <property type="entry name" value="TauE"/>
    <property type="match status" value="1"/>
</dbReference>
<evidence type="ECO:0000256" key="2">
    <source>
        <dbReference type="ARBA" id="ARBA00009142"/>
    </source>
</evidence>
<accession>A0A4R3LHA0</accession>